<dbReference type="Pfam" id="PF03435">
    <property type="entry name" value="Sacchrp_dh_NADP"/>
    <property type="match status" value="1"/>
</dbReference>
<dbReference type="SUPFAM" id="SSF51735">
    <property type="entry name" value="NAD(P)-binding Rossmann-fold domains"/>
    <property type="match status" value="1"/>
</dbReference>
<dbReference type="InterPro" id="IPR036291">
    <property type="entry name" value="NAD(P)-bd_dom_sf"/>
</dbReference>
<reference evidence="3" key="1">
    <citation type="submission" date="2015-06" db="EMBL/GenBank/DDBJ databases">
        <title>Complete genome sequence and metabolic analysis of phthalate degradation pathway in Gordonia sp. QH-11.</title>
        <authorList>
            <person name="Jin D."/>
            <person name="Kong X."/>
            <person name="Bai Z."/>
        </authorList>
    </citation>
    <scope>NUCLEOTIDE SEQUENCE [LARGE SCALE GENOMIC DNA]</scope>
    <source>
        <strain evidence="3">QH-11</strain>
    </source>
</reference>
<name>A0A0N9N9H1_9ACTN</name>
<protein>
    <submittedName>
        <fullName evidence="2">Saccharopine dehydrogenase</fullName>
    </submittedName>
</protein>
<reference evidence="2 3" key="2">
    <citation type="journal article" date="2017" name="Int. J. Syst. Evol. Microbiol.">
        <title>Gordonia phthalatica sp. nov., a di-n-butyl phthalate-degrading bacterium isolated from activated sludge.</title>
        <authorList>
            <person name="Jin D."/>
            <person name="Kong X."/>
            <person name="Jia M."/>
            <person name="Yu X."/>
            <person name="Wang X."/>
            <person name="Zhuang X."/>
            <person name="Deng Y."/>
            <person name="Bai Z."/>
        </authorList>
    </citation>
    <scope>NUCLEOTIDE SEQUENCE [LARGE SCALE GENOMIC DNA]</scope>
    <source>
        <strain evidence="2 3">QH-11</strain>
    </source>
</reference>
<dbReference type="Gene3D" id="3.40.50.720">
    <property type="entry name" value="NAD(P)-binding Rossmann-like Domain"/>
    <property type="match status" value="1"/>
</dbReference>
<dbReference type="PATRIC" id="fig|1136941.3.peg.2182"/>
<sequence>MADRIVVFGATGYAGGLAVEALVRRGVGPVLAGRSERRLADVAASYGGLDIAVADVADPQSVRSLVGEGDVLVTGVGPFGRVGWAAAEAAASVGAHYVDSTGEVGFVQDLERRLDGPARGSGSVMLPAFGYDYIPGMLAGDLAATDAGPAARSIDVGYFASGPLWRGLSQGTRRTLVDGMTLPVAAYEKGELVDVRAGRSVSSMPVGGARKTAVLATGTEVLQLPRLHPNLTDVHVFNGWFPRLARPMQAMALASSLLGRTEVGRRGLTAMLSSIAGSPGGPDEAEWARIVGRAVAVARAADGTVLAEVEVQGPSPYTVTADLMASAAIRLAAGGGVRPGVVGPVDGLGREGFRAVCEEVGLVRRYSRT</sequence>
<dbReference type="InterPro" id="IPR005097">
    <property type="entry name" value="Sacchrp_dh_NADP-bd"/>
</dbReference>
<evidence type="ECO:0000313" key="3">
    <source>
        <dbReference type="Proteomes" id="UP000063789"/>
    </source>
</evidence>
<dbReference type="PANTHER" id="PTHR43781">
    <property type="entry name" value="SACCHAROPINE DEHYDROGENASE"/>
    <property type="match status" value="1"/>
</dbReference>
<dbReference type="Proteomes" id="UP000063789">
    <property type="component" value="Chromosome"/>
</dbReference>
<dbReference type="PANTHER" id="PTHR43781:SF1">
    <property type="entry name" value="SACCHAROPINE DEHYDROGENASE"/>
    <property type="match status" value="1"/>
</dbReference>
<feature type="domain" description="Saccharopine dehydrogenase NADP binding" evidence="1">
    <location>
        <begin position="5"/>
        <end position="101"/>
    </location>
</feature>
<evidence type="ECO:0000259" key="1">
    <source>
        <dbReference type="Pfam" id="PF03435"/>
    </source>
</evidence>
<dbReference type="STRING" id="1136941.ACH46_10725"/>
<dbReference type="KEGG" id="goq:ACH46_10725"/>
<organism evidence="2 3">
    <name type="scientific">Gordonia phthalatica</name>
    <dbReference type="NCBI Taxonomy" id="1136941"/>
    <lineage>
        <taxon>Bacteria</taxon>
        <taxon>Bacillati</taxon>
        <taxon>Actinomycetota</taxon>
        <taxon>Actinomycetes</taxon>
        <taxon>Mycobacteriales</taxon>
        <taxon>Gordoniaceae</taxon>
        <taxon>Gordonia</taxon>
    </lineage>
</organism>
<dbReference type="RefSeq" id="WP_062392885.1">
    <property type="nucleotide sequence ID" value="NZ_CP011853.1"/>
</dbReference>
<evidence type="ECO:0000313" key="2">
    <source>
        <dbReference type="EMBL" id="ALG84886.1"/>
    </source>
</evidence>
<dbReference type="AlphaFoldDB" id="A0A0N9N9H1"/>
<proteinExistence type="predicted"/>
<dbReference type="EMBL" id="CP011853">
    <property type="protein sequence ID" value="ALG84886.1"/>
    <property type="molecule type" value="Genomic_DNA"/>
</dbReference>
<dbReference type="OrthoDB" id="9774199at2"/>
<gene>
    <name evidence="2" type="ORF">ACH46_10725</name>
</gene>
<keyword evidence="3" id="KW-1185">Reference proteome</keyword>
<accession>A0A0N9N9H1</accession>